<gene>
    <name evidence="5 6" type="primary">rpmG</name>
    <name evidence="6" type="ORF">QT711_09405</name>
</gene>
<dbReference type="HAMAP" id="MF_00294">
    <property type="entry name" value="Ribosomal_bL33"/>
    <property type="match status" value="1"/>
</dbReference>
<dbReference type="Proteomes" id="UP001282284">
    <property type="component" value="Unassembled WGS sequence"/>
</dbReference>
<dbReference type="Gene3D" id="2.20.28.120">
    <property type="entry name" value="Ribosomal protein L33"/>
    <property type="match status" value="1"/>
</dbReference>
<dbReference type="InterPro" id="IPR011332">
    <property type="entry name" value="Ribosomal_zn-bd"/>
</dbReference>
<dbReference type="InterPro" id="IPR001705">
    <property type="entry name" value="Ribosomal_bL33"/>
</dbReference>
<evidence type="ECO:0000256" key="5">
    <source>
        <dbReference type="HAMAP-Rule" id="MF_00294"/>
    </source>
</evidence>
<dbReference type="NCBIfam" id="NF001764">
    <property type="entry name" value="PRK00504.1"/>
    <property type="match status" value="1"/>
</dbReference>
<keyword evidence="3 5" id="KW-0687">Ribonucleoprotein</keyword>
<name>A0ABU4GAK4_9BACL</name>
<dbReference type="SUPFAM" id="SSF57829">
    <property type="entry name" value="Zn-binding ribosomal proteins"/>
    <property type="match status" value="1"/>
</dbReference>
<organism evidence="6 7">
    <name type="scientific">Sporosarcina saromensis</name>
    <dbReference type="NCBI Taxonomy" id="359365"/>
    <lineage>
        <taxon>Bacteria</taxon>
        <taxon>Bacillati</taxon>
        <taxon>Bacillota</taxon>
        <taxon>Bacilli</taxon>
        <taxon>Bacillales</taxon>
        <taxon>Caryophanaceae</taxon>
        <taxon>Sporosarcina</taxon>
    </lineage>
</organism>
<sequence>MSKKMILCCERCGSRNYVIPAGNKQATERFTVKKFCNHCNTHTEHKQTI</sequence>
<dbReference type="EMBL" id="JAUBDI010000007">
    <property type="protein sequence ID" value="MDW0113402.1"/>
    <property type="molecule type" value="Genomic_DNA"/>
</dbReference>
<reference evidence="6 7" key="1">
    <citation type="submission" date="2023-06" db="EMBL/GenBank/DDBJ databases">
        <title>Sporosarcina sp. nov., isolated from Korean traditional fermented seafood 'Jeotgal'.</title>
        <authorList>
            <person name="Yang A.I."/>
            <person name="Shin N.-R."/>
        </authorList>
    </citation>
    <scope>NUCLEOTIDE SEQUENCE [LARGE SCALE GENOMIC DNA]</scope>
    <source>
        <strain evidence="6 7">KCTC13119</strain>
    </source>
</reference>
<keyword evidence="2 5" id="KW-0689">Ribosomal protein</keyword>
<dbReference type="RefSeq" id="WP_317943717.1">
    <property type="nucleotide sequence ID" value="NZ_JAUBDI010000007.1"/>
</dbReference>
<comment type="caution">
    <text evidence="6">The sequence shown here is derived from an EMBL/GenBank/DDBJ whole genome shotgun (WGS) entry which is preliminary data.</text>
</comment>
<evidence type="ECO:0000256" key="4">
    <source>
        <dbReference type="ARBA" id="ARBA00035176"/>
    </source>
</evidence>
<accession>A0ABU4GAK4</accession>
<keyword evidence="7" id="KW-1185">Reference proteome</keyword>
<proteinExistence type="inferred from homology"/>
<dbReference type="InterPro" id="IPR038584">
    <property type="entry name" value="Ribosomal_bL33_sf"/>
</dbReference>
<protein>
    <recommendedName>
        <fullName evidence="4 5">Large ribosomal subunit protein bL33</fullName>
    </recommendedName>
</protein>
<evidence type="ECO:0000256" key="1">
    <source>
        <dbReference type="ARBA" id="ARBA00007596"/>
    </source>
</evidence>
<evidence type="ECO:0000256" key="2">
    <source>
        <dbReference type="ARBA" id="ARBA00022980"/>
    </source>
</evidence>
<evidence type="ECO:0000313" key="7">
    <source>
        <dbReference type="Proteomes" id="UP001282284"/>
    </source>
</evidence>
<evidence type="ECO:0000313" key="6">
    <source>
        <dbReference type="EMBL" id="MDW0113402.1"/>
    </source>
</evidence>
<evidence type="ECO:0000256" key="3">
    <source>
        <dbReference type="ARBA" id="ARBA00023274"/>
    </source>
</evidence>
<dbReference type="NCBIfam" id="TIGR01023">
    <property type="entry name" value="rpmG_bact"/>
    <property type="match status" value="1"/>
</dbReference>
<comment type="similarity">
    <text evidence="1 5">Belongs to the bacterial ribosomal protein bL33 family.</text>
</comment>
<dbReference type="GO" id="GO:0005840">
    <property type="term" value="C:ribosome"/>
    <property type="evidence" value="ECO:0007669"/>
    <property type="project" value="UniProtKB-KW"/>
</dbReference>
<dbReference type="Pfam" id="PF00471">
    <property type="entry name" value="Ribosomal_L33"/>
    <property type="match status" value="1"/>
</dbReference>